<comment type="caution">
    <text evidence="3">The sequence shown here is derived from an EMBL/GenBank/DDBJ whole genome shotgun (WGS) entry which is preliminary data.</text>
</comment>
<feature type="transmembrane region" description="Helical" evidence="1">
    <location>
        <begin position="388"/>
        <end position="411"/>
    </location>
</feature>
<keyword evidence="1" id="KW-0812">Transmembrane</keyword>
<dbReference type="PANTHER" id="PTHR37813">
    <property type="entry name" value="FELS-2 PROPHAGE PROTEIN"/>
    <property type="match status" value="1"/>
</dbReference>
<feature type="transmembrane region" description="Helical" evidence="1">
    <location>
        <begin position="508"/>
        <end position="531"/>
    </location>
</feature>
<accession>A0A175RWV9</accession>
<sequence>MSRGAGKQIEQQIGGQSVGASVGKQLGSGITGAIGSSIRGAATATVAAGAAAIGASLVKGFARLTAIDTAQAKLKGLGNSASDISKIMDNALGAVRGTAFGLDAAAGVAAGAVAAGIKPGEQLQRVLGLVADSATIAGTDMSSMGSIFNKVAASGKLQGDVIAQLQDAGVPVLQFVAKEIGKTAAETSKLASEGKIDFATFANAMEAGLGGAALSSGDTFTGALANVGASLGRIGAGFLGGVFPKLAPAFQALTTALGPIEAGAKTVGTAVGSFVNPAIDKLVSLIQGGTSVFAGMGQVIAPLGAAFVALGAGGLAPLIAKIPLLGGLAGPIGALAGPIGIVVAAIAGLVATTPELRAALGGAFNEILPLLQAIGYSVQEAFGQLGPIIAQLAGQLGTALSAAVVTALPIVQSLLGVIANLIPVLTPVIAMIAGALLNAFNLLVPPILQVVNTLSLLIDQLVPVLLPVFSQLIAAIAPLVATIIGTLAPVFAQLITAISPLISQIAGLLIPIIQALLPVITTVFNAIVPIIQAAMQIVQGVIQVVTGVISGNWSQVWAGIKNIFQGVWNAIKAIVVGAINIVRSVITAGINVVRSLWTAAWNAIKNIIPTIWNGIVSGVTSGISKVITSVGTIQGKLNSALAGAATWLVSVGKNIISGLVNGISGAAGQVTEKMKSIAQGAISTVKNFLGIHSPSRVMAQLGGYVAQGLANGIKSGSSGVSSAARSMTNAVLSAFDSKKIRAAQRDGLLRAISSGTSQLARLADRRKSIASKITAANKKLTAAVKVRDDYKKNVLSNLTKFDATDYRTPTSLISALTKRVAQTKQFTSVMQQLRKMGLDSATYQQFIAAGVDALPQAKNLLAGGASKVKQVASLQGQLSKASSSFATSAANDLYGAGVNAAKGLVKGLQSQQAAITKQMNAIAKSMVSSIKRQLGIHSPSRVFDREVGQMIGAGLERGLYSKVGAVTDATAALVAIPAARSLDVNTSIPVVRAPRPVAAIDQLGQGGGATVNKTWNVYEATSAEATALAVERRERAQYA</sequence>
<feature type="transmembrane region" description="Helical" evidence="1">
    <location>
        <begin position="332"/>
        <end position="352"/>
    </location>
</feature>
<evidence type="ECO:0000256" key="1">
    <source>
        <dbReference type="SAM" id="Phobius"/>
    </source>
</evidence>
<dbReference type="PANTHER" id="PTHR37813:SF1">
    <property type="entry name" value="FELS-2 PROPHAGE PROTEIN"/>
    <property type="match status" value="1"/>
</dbReference>
<gene>
    <name evidence="3" type="ORF">NS184_06110</name>
</gene>
<keyword evidence="1" id="KW-0472">Membrane</keyword>
<dbReference type="Proteomes" id="UP000078252">
    <property type="component" value="Unassembled WGS sequence"/>
</dbReference>
<name>A0A175RWV9_9MICO</name>
<dbReference type="InterPro" id="IPR016024">
    <property type="entry name" value="ARM-type_fold"/>
</dbReference>
<feature type="domain" description="Tape measure protein N-terminal" evidence="2">
    <location>
        <begin position="62"/>
        <end position="233"/>
    </location>
</feature>
<dbReference type="AlphaFoldDB" id="A0A175RWV9"/>
<feature type="transmembrane region" description="Helical" evidence="1">
    <location>
        <begin position="472"/>
        <end position="496"/>
    </location>
</feature>
<feature type="transmembrane region" description="Helical" evidence="1">
    <location>
        <begin position="299"/>
        <end position="320"/>
    </location>
</feature>
<evidence type="ECO:0000259" key="2">
    <source>
        <dbReference type="Pfam" id="PF20155"/>
    </source>
</evidence>
<proteinExistence type="predicted"/>
<feature type="transmembrane region" description="Helical" evidence="1">
    <location>
        <begin position="417"/>
        <end position="440"/>
    </location>
</feature>
<dbReference type="Pfam" id="PF20155">
    <property type="entry name" value="TMP_3"/>
    <property type="match status" value="1"/>
</dbReference>
<keyword evidence="1" id="KW-1133">Transmembrane helix</keyword>
<evidence type="ECO:0000313" key="3">
    <source>
        <dbReference type="EMBL" id="KTR08275.1"/>
    </source>
</evidence>
<organism evidence="3 4">
    <name type="scientific">Curtobacterium luteum</name>
    <dbReference type="NCBI Taxonomy" id="33881"/>
    <lineage>
        <taxon>Bacteria</taxon>
        <taxon>Bacillati</taxon>
        <taxon>Actinomycetota</taxon>
        <taxon>Actinomycetes</taxon>
        <taxon>Micrococcales</taxon>
        <taxon>Microbacteriaceae</taxon>
        <taxon>Curtobacterium</taxon>
    </lineage>
</organism>
<dbReference type="PATRIC" id="fig|33881.3.peg.1520"/>
<dbReference type="STRING" id="33881.NS184_06110"/>
<dbReference type="Gene3D" id="1.20.120.20">
    <property type="entry name" value="Apolipoprotein"/>
    <property type="match status" value="1"/>
</dbReference>
<reference evidence="3 4" key="1">
    <citation type="journal article" date="2016" name="Front. Microbiol.">
        <title>Genomic Resource of Rice Seed Associated Bacteria.</title>
        <authorList>
            <person name="Midha S."/>
            <person name="Bansal K."/>
            <person name="Sharma S."/>
            <person name="Kumar N."/>
            <person name="Patil P.P."/>
            <person name="Chaudhry V."/>
            <person name="Patil P.B."/>
        </authorList>
    </citation>
    <scope>NUCLEOTIDE SEQUENCE [LARGE SCALE GENOMIC DNA]</scope>
    <source>
        <strain evidence="3 4">NS184</strain>
    </source>
</reference>
<dbReference type="SUPFAM" id="SSF48371">
    <property type="entry name" value="ARM repeat"/>
    <property type="match status" value="1"/>
</dbReference>
<protein>
    <recommendedName>
        <fullName evidence="2">Tape measure protein N-terminal domain-containing protein</fullName>
    </recommendedName>
</protein>
<dbReference type="NCBIfam" id="TIGR02675">
    <property type="entry name" value="tape_meas_nterm"/>
    <property type="match status" value="1"/>
</dbReference>
<dbReference type="EMBL" id="LDQC01000033">
    <property type="protein sequence ID" value="KTR08275.1"/>
    <property type="molecule type" value="Genomic_DNA"/>
</dbReference>
<evidence type="ECO:0000313" key="4">
    <source>
        <dbReference type="Proteomes" id="UP000078252"/>
    </source>
</evidence>
<dbReference type="InterPro" id="IPR013491">
    <property type="entry name" value="Tape_meas_N"/>
</dbReference>